<feature type="transmembrane region" description="Helical" evidence="1">
    <location>
        <begin position="33"/>
        <end position="51"/>
    </location>
</feature>
<organism evidence="2 3">
    <name type="scientific">Leuconostoc citreum</name>
    <dbReference type="NCBI Taxonomy" id="33964"/>
    <lineage>
        <taxon>Bacteria</taxon>
        <taxon>Bacillati</taxon>
        <taxon>Bacillota</taxon>
        <taxon>Bacilli</taxon>
        <taxon>Lactobacillales</taxon>
        <taxon>Lactobacillaceae</taxon>
        <taxon>Leuconostoc</taxon>
    </lineage>
</organism>
<sequence length="88" mass="9846">MTPMILGLILLAFATILGQMLKNTKPMRAINPYRGWIVMGIGLMLIIYIGISGSHPLSMPFLLFPILFIILGLFTLKRDRKNKVTLSS</sequence>
<accession>A0A5A5TZ48</accession>
<keyword evidence="1" id="KW-0812">Transmembrane</keyword>
<evidence type="ECO:0000313" key="2">
    <source>
        <dbReference type="EMBL" id="GDZ83409.1"/>
    </source>
</evidence>
<evidence type="ECO:0000313" key="3">
    <source>
        <dbReference type="Proteomes" id="UP000323274"/>
    </source>
</evidence>
<protein>
    <submittedName>
        <fullName evidence="2">Uncharacterized protein</fullName>
    </submittedName>
</protein>
<reference evidence="2 3" key="1">
    <citation type="submission" date="2019-04" db="EMBL/GenBank/DDBJ databases">
        <title>A pseudo-fructophilic Leuconostoc citreum strain F192-5 isolated from peel of satsuma mandarin: the first report for isolation and characterization of strain-dependent fructophilic-like characteristics.</title>
        <authorList>
            <person name="Maeno S."/>
            <person name="Tanizawa Y."/>
            <person name="Kajikawa A."/>
            <person name="Kanesaki Y."/>
            <person name="Kubota E."/>
            <person name="Arita M."/>
            <person name="Leon D."/>
            <person name="Endo A."/>
        </authorList>
    </citation>
    <scope>NUCLEOTIDE SEQUENCE [LARGE SCALE GENOMIC DNA]</scope>
    <source>
        <strain evidence="2 3">F192-5</strain>
    </source>
</reference>
<dbReference type="Proteomes" id="UP000323274">
    <property type="component" value="Unassembled WGS sequence"/>
</dbReference>
<dbReference type="EMBL" id="BJJW01000003">
    <property type="protein sequence ID" value="GDZ83409.1"/>
    <property type="molecule type" value="Genomic_DNA"/>
</dbReference>
<dbReference type="RefSeq" id="WP_139987723.1">
    <property type="nucleotide sequence ID" value="NZ_BJJW01000003.1"/>
</dbReference>
<name>A0A5A5TZ48_LEUCI</name>
<dbReference type="AlphaFoldDB" id="A0A5A5TZ48"/>
<comment type="caution">
    <text evidence="2">The sequence shown here is derived from an EMBL/GenBank/DDBJ whole genome shotgun (WGS) entry which is preliminary data.</text>
</comment>
<feature type="transmembrane region" description="Helical" evidence="1">
    <location>
        <begin position="6"/>
        <end position="21"/>
    </location>
</feature>
<proteinExistence type="predicted"/>
<evidence type="ECO:0000256" key="1">
    <source>
        <dbReference type="SAM" id="Phobius"/>
    </source>
</evidence>
<keyword evidence="1" id="KW-0472">Membrane</keyword>
<gene>
    <name evidence="2" type="ORF">LCIT_06510</name>
</gene>
<feature type="transmembrane region" description="Helical" evidence="1">
    <location>
        <begin position="57"/>
        <end position="76"/>
    </location>
</feature>
<keyword evidence="1" id="KW-1133">Transmembrane helix</keyword>